<comment type="similarity">
    <text evidence="1">Belongs to the UPF0065 (bug) family.</text>
</comment>
<dbReference type="SUPFAM" id="SSF53850">
    <property type="entry name" value="Periplasmic binding protein-like II"/>
    <property type="match status" value="1"/>
</dbReference>
<dbReference type="RefSeq" id="WP_246013205.1">
    <property type="nucleotide sequence ID" value="NZ_UWPJ01000023.1"/>
</dbReference>
<gene>
    <name evidence="3" type="ORF">PIGHUM_02988</name>
</gene>
<accession>A0A3P4B5H7</accession>
<dbReference type="PANTHER" id="PTHR42928:SF5">
    <property type="entry name" value="BLR1237 PROTEIN"/>
    <property type="match status" value="1"/>
</dbReference>
<keyword evidence="2" id="KW-0732">Signal</keyword>
<keyword evidence="4" id="KW-1185">Reference proteome</keyword>
<dbReference type="PIRSF" id="PIRSF017082">
    <property type="entry name" value="YflP"/>
    <property type="match status" value="1"/>
</dbReference>
<proteinExistence type="inferred from homology"/>
<keyword evidence="3" id="KW-0675">Receptor</keyword>
<name>A0A3P4B5H7_9BURK</name>
<dbReference type="EMBL" id="UWPJ01000023">
    <property type="protein sequence ID" value="VCU70908.1"/>
    <property type="molecule type" value="Genomic_DNA"/>
</dbReference>
<dbReference type="Pfam" id="PF03401">
    <property type="entry name" value="TctC"/>
    <property type="match status" value="1"/>
</dbReference>
<evidence type="ECO:0000256" key="1">
    <source>
        <dbReference type="ARBA" id="ARBA00006987"/>
    </source>
</evidence>
<dbReference type="Gene3D" id="3.40.190.10">
    <property type="entry name" value="Periplasmic binding protein-like II"/>
    <property type="match status" value="1"/>
</dbReference>
<dbReference type="Gene3D" id="3.40.190.150">
    <property type="entry name" value="Bordetella uptake gene, domain 1"/>
    <property type="match status" value="1"/>
</dbReference>
<feature type="chain" id="PRO_5017941772" evidence="2">
    <location>
        <begin position="42"/>
        <end position="334"/>
    </location>
</feature>
<evidence type="ECO:0000313" key="4">
    <source>
        <dbReference type="Proteomes" id="UP000277294"/>
    </source>
</evidence>
<organism evidence="3 4">
    <name type="scientific">Pigmentiphaga humi</name>
    <dbReference type="NCBI Taxonomy" id="2478468"/>
    <lineage>
        <taxon>Bacteria</taxon>
        <taxon>Pseudomonadati</taxon>
        <taxon>Pseudomonadota</taxon>
        <taxon>Betaproteobacteria</taxon>
        <taxon>Burkholderiales</taxon>
        <taxon>Alcaligenaceae</taxon>
        <taxon>Pigmentiphaga</taxon>
    </lineage>
</organism>
<protein>
    <submittedName>
        <fullName evidence="3">Tripartite tricarboxylate transporter family receptor</fullName>
    </submittedName>
</protein>
<sequence>MKSTIDSSRSRSRQERAPSAARRAACVAAVLLPLAMLPAHAQAQAFPSRPVTIVVPFPPGGGADTLARILGAHLTKVWKTQVIVDNRPGASGHIGANYVARAAADGYTLMMSSTASLDKKNVGQFAPISLVSASAYVVVVNPNLGIDTIKELVAKAKAEPGKLTYGSSGVGAASHLSVELFKEVAGIEMMHVPYKGTGQAVTDLLGGTLSLMFAPAQTVMGYVDTGRLKALAVTSAERSKALPKLPTVAEAGVPGYAAVGWFGLLAPAGTPPAVVTKLNTDVNAALRDPEIVKQMMEHGAEPSLTTPTEFGTFIRAELEQWTRLIDKLGIVVGG</sequence>
<reference evidence="3 4" key="1">
    <citation type="submission" date="2018-10" db="EMBL/GenBank/DDBJ databases">
        <authorList>
            <person name="Criscuolo A."/>
        </authorList>
    </citation>
    <scope>NUCLEOTIDE SEQUENCE [LARGE SCALE GENOMIC DNA]</scope>
    <source>
        <strain evidence="3">DnA1</strain>
    </source>
</reference>
<dbReference type="AlphaFoldDB" id="A0A3P4B5H7"/>
<evidence type="ECO:0000256" key="2">
    <source>
        <dbReference type="SAM" id="SignalP"/>
    </source>
</evidence>
<dbReference type="InterPro" id="IPR042100">
    <property type="entry name" value="Bug_dom1"/>
</dbReference>
<dbReference type="Proteomes" id="UP000277294">
    <property type="component" value="Unassembled WGS sequence"/>
</dbReference>
<feature type="signal peptide" evidence="2">
    <location>
        <begin position="1"/>
        <end position="41"/>
    </location>
</feature>
<dbReference type="CDD" id="cd13578">
    <property type="entry name" value="PBP2_Bug27"/>
    <property type="match status" value="1"/>
</dbReference>
<evidence type="ECO:0000313" key="3">
    <source>
        <dbReference type="EMBL" id="VCU70908.1"/>
    </source>
</evidence>
<dbReference type="InterPro" id="IPR005064">
    <property type="entry name" value="BUG"/>
</dbReference>
<dbReference type="PANTHER" id="PTHR42928">
    <property type="entry name" value="TRICARBOXYLATE-BINDING PROTEIN"/>
    <property type="match status" value="1"/>
</dbReference>